<evidence type="ECO:0000256" key="13">
    <source>
        <dbReference type="ARBA" id="ARBA00023295"/>
    </source>
</evidence>
<evidence type="ECO:0000256" key="18">
    <source>
        <dbReference type="PIRSR" id="PIRSR037299-2"/>
    </source>
</evidence>
<organism evidence="22 23">
    <name type="scientific">Fusarium zealandicum</name>
    <dbReference type="NCBI Taxonomy" id="1053134"/>
    <lineage>
        <taxon>Eukaryota</taxon>
        <taxon>Fungi</taxon>
        <taxon>Dikarya</taxon>
        <taxon>Ascomycota</taxon>
        <taxon>Pezizomycotina</taxon>
        <taxon>Sordariomycetes</taxon>
        <taxon>Hypocreomycetidae</taxon>
        <taxon>Hypocreales</taxon>
        <taxon>Nectriaceae</taxon>
        <taxon>Fusarium</taxon>
        <taxon>Fusarium staphyleae species complex</taxon>
    </lineage>
</organism>
<evidence type="ECO:0000256" key="17">
    <source>
        <dbReference type="PIRSR" id="PIRSR037299-1"/>
    </source>
</evidence>
<feature type="compositionally biased region" description="Low complexity" evidence="19">
    <location>
        <begin position="289"/>
        <end position="301"/>
    </location>
</feature>
<evidence type="ECO:0000256" key="14">
    <source>
        <dbReference type="ARBA" id="ARBA00023316"/>
    </source>
</evidence>
<evidence type="ECO:0000259" key="21">
    <source>
        <dbReference type="PROSITE" id="PS51762"/>
    </source>
</evidence>
<dbReference type="Pfam" id="PF00722">
    <property type="entry name" value="Glyco_hydro_16"/>
    <property type="match status" value="1"/>
</dbReference>
<feature type="compositionally biased region" description="Acidic residues" evidence="19">
    <location>
        <begin position="313"/>
        <end position="326"/>
    </location>
</feature>
<dbReference type="PANTHER" id="PTHR10963">
    <property type="entry name" value="GLYCOSYL HYDROLASE-RELATED"/>
    <property type="match status" value="1"/>
</dbReference>
<dbReference type="CDD" id="cd02183">
    <property type="entry name" value="GH16_fungal_CRH1_transglycosylase"/>
    <property type="match status" value="1"/>
</dbReference>
<evidence type="ECO:0000256" key="5">
    <source>
        <dbReference type="ARBA" id="ARBA00022676"/>
    </source>
</evidence>
<reference evidence="22" key="1">
    <citation type="journal article" date="2020" name="BMC Genomics">
        <title>Correction to: Identification and distribution of gene clusters required for synthesis of sphingolipid metabolism inhibitors in diverse species of the filamentous fungus Fusarium.</title>
        <authorList>
            <person name="Kim H.S."/>
            <person name="Lohmar J.M."/>
            <person name="Busman M."/>
            <person name="Brown D.W."/>
            <person name="Naumann T.A."/>
            <person name="Divon H.H."/>
            <person name="Lysoe E."/>
            <person name="Uhlig S."/>
            <person name="Proctor R.H."/>
        </authorList>
    </citation>
    <scope>NUCLEOTIDE SEQUENCE</scope>
    <source>
        <strain evidence="22">NRRL 22465</strain>
    </source>
</reference>
<feature type="domain" description="GH16" evidence="21">
    <location>
        <begin position="23"/>
        <end position="256"/>
    </location>
</feature>
<evidence type="ECO:0000256" key="7">
    <source>
        <dbReference type="ARBA" id="ARBA00022729"/>
    </source>
</evidence>
<dbReference type="EMBL" id="JABEYC010000381">
    <property type="protein sequence ID" value="KAF4978316.1"/>
    <property type="molecule type" value="Genomic_DNA"/>
</dbReference>
<comment type="caution">
    <text evidence="22">The sequence shown here is derived from an EMBL/GenBank/DDBJ whole genome shotgun (WGS) entry which is preliminary data.</text>
</comment>
<evidence type="ECO:0000256" key="16">
    <source>
        <dbReference type="PIRNR" id="PIRNR037299"/>
    </source>
</evidence>
<evidence type="ECO:0000256" key="8">
    <source>
        <dbReference type="ARBA" id="ARBA00022801"/>
    </source>
</evidence>
<evidence type="ECO:0000256" key="1">
    <source>
        <dbReference type="ARBA" id="ARBA00000822"/>
    </source>
</evidence>
<evidence type="ECO:0000313" key="23">
    <source>
        <dbReference type="Proteomes" id="UP000635477"/>
    </source>
</evidence>
<evidence type="ECO:0000256" key="6">
    <source>
        <dbReference type="ARBA" id="ARBA00022679"/>
    </source>
</evidence>
<dbReference type="InterPro" id="IPR017168">
    <property type="entry name" value="CHR-like"/>
</dbReference>
<dbReference type="InterPro" id="IPR050546">
    <property type="entry name" value="Glycosyl_Hydrlase_16"/>
</dbReference>
<keyword evidence="10 18" id="KW-1015">Disulfide bond</keyword>
<dbReference type="Proteomes" id="UP000635477">
    <property type="component" value="Unassembled WGS sequence"/>
</dbReference>
<feature type="chain" id="PRO_5033988096" description="Crh-like protein" evidence="20">
    <location>
        <begin position="22"/>
        <end position="439"/>
    </location>
</feature>
<dbReference type="AlphaFoldDB" id="A0A8H4XKM3"/>
<evidence type="ECO:0000256" key="12">
    <source>
        <dbReference type="ARBA" id="ARBA00023288"/>
    </source>
</evidence>
<accession>A0A8H4XKM3</accession>
<feature type="active site" description="Nucleophile" evidence="17">
    <location>
        <position position="121"/>
    </location>
</feature>
<dbReference type="PANTHER" id="PTHR10963:SF68">
    <property type="entry name" value="GLYCOSIDASE CRH1-RELATED"/>
    <property type="match status" value="1"/>
</dbReference>
<dbReference type="SUPFAM" id="SSF49899">
    <property type="entry name" value="Concanavalin A-like lectins/glucanases"/>
    <property type="match status" value="1"/>
</dbReference>
<dbReference type="GO" id="GO:0005975">
    <property type="term" value="P:carbohydrate metabolic process"/>
    <property type="evidence" value="ECO:0007669"/>
    <property type="project" value="InterPro"/>
</dbReference>
<keyword evidence="8 16" id="KW-0378">Hydrolase</keyword>
<evidence type="ECO:0000313" key="22">
    <source>
        <dbReference type="EMBL" id="KAF4978316.1"/>
    </source>
</evidence>
<keyword evidence="23" id="KW-1185">Reference proteome</keyword>
<evidence type="ECO:0000256" key="9">
    <source>
        <dbReference type="ARBA" id="ARBA00023136"/>
    </source>
</evidence>
<dbReference type="GO" id="GO:0031505">
    <property type="term" value="P:fungal-type cell wall organization"/>
    <property type="evidence" value="ECO:0007669"/>
    <property type="project" value="TreeGrafter"/>
</dbReference>
<keyword evidence="9 16" id="KW-0472">Membrane</keyword>
<evidence type="ECO:0000256" key="3">
    <source>
        <dbReference type="ARBA" id="ARBA00004589"/>
    </source>
</evidence>
<dbReference type="PIRSF" id="PIRSF037299">
    <property type="entry name" value="Glycosidase_CRH1_prd"/>
    <property type="match status" value="1"/>
</dbReference>
<dbReference type="GO" id="GO:0016757">
    <property type="term" value="F:glycosyltransferase activity"/>
    <property type="evidence" value="ECO:0007669"/>
    <property type="project" value="UniProtKB-KW"/>
</dbReference>
<keyword evidence="7 20" id="KW-0732">Signal</keyword>
<keyword evidence="14" id="KW-0961">Cell wall biogenesis/degradation</keyword>
<dbReference type="InterPro" id="IPR000757">
    <property type="entry name" value="Beta-glucanase-like"/>
</dbReference>
<comment type="similarity">
    <text evidence="15">Belongs to the glycosyl hydrolase 16 family. CRH1 subfamily.</text>
</comment>
<keyword evidence="4" id="KW-0336">GPI-anchor</keyword>
<keyword evidence="12" id="KW-0449">Lipoprotein</keyword>
<feature type="disulfide bond" evidence="18">
    <location>
        <begin position="27"/>
        <end position="34"/>
    </location>
</feature>
<reference evidence="22" key="2">
    <citation type="submission" date="2020-05" db="EMBL/GenBank/DDBJ databases">
        <authorList>
            <person name="Kim H.-S."/>
            <person name="Proctor R.H."/>
            <person name="Brown D.W."/>
        </authorList>
    </citation>
    <scope>NUCLEOTIDE SEQUENCE</scope>
    <source>
        <strain evidence="22">NRRL 22465</strain>
    </source>
</reference>
<keyword evidence="6" id="KW-0808">Transferase</keyword>
<evidence type="ECO:0000256" key="11">
    <source>
        <dbReference type="ARBA" id="ARBA00023180"/>
    </source>
</evidence>
<comment type="subcellular location">
    <subcellularLocation>
        <location evidence="2">Cell envelope</location>
    </subcellularLocation>
    <subcellularLocation>
        <location evidence="3">Membrane</location>
        <topology evidence="3">Lipid-anchor</topology>
        <topology evidence="3">GPI-anchor</topology>
    </subcellularLocation>
</comment>
<name>A0A8H4XKM3_9HYPO</name>
<dbReference type="InterPro" id="IPR013320">
    <property type="entry name" value="ConA-like_dom_sf"/>
</dbReference>
<feature type="compositionally biased region" description="Low complexity" evidence="19">
    <location>
        <begin position="386"/>
        <end position="402"/>
    </location>
</feature>
<evidence type="ECO:0000256" key="20">
    <source>
        <dbReference type="SAM" id="SignalP"/>
    </source>
</evidence>
<protein>
    <recommendedName>
        <fullName evidence="16">Crh-like protein</fullName>
        <ecNumber evidence="16">3.2.-.-</ecNumber>
    </recommendedName>
</protein>
<dbReference type="GO" id="GO:0008843">
    <property type="term" value="F:endochitinase activity"/>
    <property type="evidence" value="ECO:0007669"/>
    <property type="project" value="UniProtKB-EC"/>
</dbReference>
<evidence type="ECO:0000256" key="2">
    <source>
        <dbReference type="ARBA" id="ARBA00004196"/>
    </source>
</evidence>
<feature type="signal peptide" evidence="20">
    <location>
        <begin position="1"/>
        <end position="21"/>
    </location>
</feature>
<dbReference type="OrthoDB" id="4781at2759"/>
<keyword evidence="13" id="KW-0326">Glycosidase</keyword>
<proteinExistence type="inferred from homology"/>
<dbReference type="EC" id="3.2.-.-" evidence="16"/>
<gene>
    <name evidence="22" type="ORF">FZEAL_5289</name>
</gene>
<feature type="active site" description="Proton donor" evidence="17">
    <location>
        <position position="125"/>
    </location>
</feature>
<evidence type="ECO:0000256" key="10">
    <source>
        <dbReference type="ARBA" id="ARBA00023157"/>
    </source>
</evidence>
<keyword evidence="5" id="KW-0328">Glycosyltransferase</keyword>
<evidence type="ECO:0000256" key="4">
    <source>
        <dbReference type="ARBA" id="ARBA00022622"/>
    </source>
</evidence>
<keyword evidence="11" id="KW-0325">Glycoprotein</keyword>
<sequence>MFTRVFSTAAVALAAVGMVSAQTYTDCNPLKKSCPADPAFGDKKVNCDLTKGECDAFHGMIGTNLKYDGKGALFEINKESDAPTIRTNNYLFFGRVDVVVQAAEGQGVVTSAVLQSDDLDEIDWEWVGGDNAQVQSNYFSKGDTTTYDRAQYHPIDAPLTSTHKYSVEWTSEAITWLIDDSPVRTLTAAEAKGGEGFPQTPMQVKLGTWVAGGKKSNAGTREWAGGYTNFKEAPFNAYYKSITIVDYAGKDAPGQNSGAKEYLYSDKTGSFESIKIKKTSSDDEEDKTTTTTKAEMTTTKAESTKTKSAEATTTEEEKESTTEEAEKETKTKDAEKESTTKDAEETETKTESVKETKTSEVATTLTTAPATEGGSNGQSNAAATATATEGSDSDSGSDATAPGAGGDEPPTTVPVSSAGRVVGSIFAAAAGLFAVQLLI</sequence>
<dbReference type="GO" id="GO:0098552">
    <property type="term" value="C:side of membrane"/>
    <property type="evidence" value="ECO:0007669"/>
    <property type="project" value="UniProtKB-KW"/>
</dbReference>
<comment type="catalytic activity">
    <reaction evidence="1">
        <text>Random endo-hydrolysis of N-acetyl-beta-D-glucosaminide (1-&gt;4)-beta-linkages in chitin and chitodextrins.</text>
        <dbReference type="EC" id="3.2.1.14"/>
    </reaction>
</comment>
<feature type="compositionally biased region" description="Basic and acidic residues" evidence="19">
    <location>
        <begin position="327"/>
        <end position="358"/>
    </location>
</feature>
<evidence type="ECO:0000256" key="15">
    <source>
        <dbReference type="ARBA" id="ARBA00038074"/>
    </source>
</evidence>
<dbReference type="PROSITE" id="PS51762">
    <property type="entry name" value="GH16_2"/>
    <property type="match status" value="1"/>
</dbReference>
<dbReference type="Gene3D" id="2.60.120.200">
    <property type="match status" value="1"/>
</dbReference>
<evidence type="ECO:0000256" key="19">
    <source>
        <dbReference type="SAM" id="MobiDB-lite"/>
    </source>
</evidence>
<feature type="region of interest" description="Disordered" evidence="19">
    <location>
        <begin position="277"/>
        <end position="416"/>
    </location>
</feature>
<dbReference type="GO" id="GO:0009277">
    <property type="term" value="C:fungal-type cell wall"/>
    <property type="evidence" value="ECO:0007669"/>
    <property type="project" value="TreeGrafter"/>
</dbReference>